<accession>A0A1H1SM78</accession>
<dbReference type="STRING" id="797277.SAMN05216198_2070"/>
<gene>
    <name evidence="2" type="ORF">SAMN05216198_2070</name>
</gene>
<feature type="compositionally biased region" description="Low complexity" evidence="1">
    <location>
        <begin position="8"/>
        <end position="26"/>
    </location>
</feature>
<protein>
    <submittedName>
        <fullName evidence="2">Phage tail assembly chaperone protein, E, or 41 or 14</fullName>
    </submittedName>
</protein>
<evidence type="ECO:0000313" key="2">
    <source>
        <dbReference type="EMBL" id="SDS49107.1"/>
    </source>
</evidence>
<organism evidence="2 3">
    <name type="scientific">Halopseudomonas litoralis</name>
    <dbReference type="NCBI Taxonomy" id="797277"/>
    <lineage>
        <taxon>Bacteria</taxon>
        <taxon>Pseudomonadati</taxon>
        <taxon>Pseudomonadota</taxon>
        <taxon>Gammaproteobacteria</taxon>
        <taxon>Pseudomonadales</taxon>
        <taxon>Pseudomonadaceae</taxon>
        <taxon>Halopseudomonas</taxon>
    </lineage>
</organism>
<reference evidence="3" key="1">
    <citation type="submission" date="2016-10" db="EMBL/GenBank/DDBJ databases">
        <authorList>
            <person name="Varghese N."/>
            <person name="Submissions S."/>
        </authorList>
    </citation>
    <scope>NUCLEOTIDE SEQUENCE [LARGE SCALE GENOMIC DNA]</scope>
    <source>
        <strain evidence="3">2SM5</strain>
    </source>
</reference>
<dbReference type="Proteomes" id="UP000243426">
    <property type="component" value="Chromosome I"/>
</dbReference>
<sequence>MSKPETDQAAQKAEPAAVAPEAEAAKNPNMEVVELDTPIVRGEHSIDSLTLRKPMAGELRGVSLIELMQMDVLALRKVLPRITTPTITDIEIGRMDPADLVQCGVAVSGFLLQKSAKAEASQGM</sequence>
<keyword evidence="3" id="KW-1185">Reference proteome</keyword>
<dbReference type="EMBL" id="LT629748">
    <property type="protein sequence ID" value="SDS49107.1"/>
    <property type="molecule type" value="Genomic_DNA"/>
</dbReference>
<dbReference type="OrthoDB" id="7366507at2"/>
<dbReference type="AlphaFoldDB" id="A0A1H1SM78"/>
<dbReference type="InterPro" id="IPR019289">
    <property type="entry name" value="Phage_tail_E/E"/>
</dbReference>
<dbReference type="Pfam" id="PF10109">
    <property type="entry name" value="Phage_TAC_7"/>
    <property type="match status" value="1"/>
</dbReference>
<feature type="region of interest" description="Disordered" evidence="1">
    <location>
        <begin position="1"/>
        <end position="28"/>
    </location>
</feature>
<evidence type="ECO:0000256" key="1">
    <source>
        <dbReference type="SAM" id="MobiDB-lite"/>
    </source>
</evidence>
<proteinExistence type="predicted"/>
<evidence type="ECO:0000313" key="3">
    <source>
        <dbReference type="Proteomes" id="UP000243426"/>
    </source>
</evidence>
<name>A0A1H1SM78_9GAMM</name>